<keyword evidence="3" id="KW-1185">Reference proteome</keyword>
<dbReference type="Gene3D" id="3.90.180.10">
    <property type="entry name" value="Medium-chain alcohol dehydrogenases, catalytic domain"/>
    <property type="match status" value="1"/>
</dbReference>
<dbReference type="SMART" id="SM00829">
    <property type="entry name" value="PKS_ER"/>
    <property type="match status" value="1"/>
</dbReference>
<dbReference type="CDD" id="cd08276">
    <property type="entry name" value="MDR7"/>
    <property type="match status" value="1"/>
</dbReference>
<dbReference type="OrthoDB" id="9930022at2759"/>
<dbReference type="SUPFAM" id="SSF51735">
    <property type="entry name" value="NAD(P)-binding Rossmann-fold domains"/>
    <property type="match status" value="1"/>
</dbReference>
<dbReference type="GO" id="GO:0016491">
    <property type="term" value="F:oxidoreductase activity"/>
    <property type="evidence" value="ECO:0007669"/>
    <property type="project" value="InterPro"/>
</dbReference>
<protein>
    <submittedName>
        <fullName evidence="2">GroES-like protein</fullName>
    </submittedName>
</protein>
<dbReference type="InterPro" id="IPR020843">
    <property type="entry name" value="ER"/>
</dbReference>
<name>A0A395GS95_9EURO</name>
<evidence type="ECO:0000259" key="1">
    <source>
        <dbReference type="SMART" id="SM00829"/>
    </source>
</evidence>
<reference evidence="2 3" key="1">
    <citation type="submission" date="2018-02" db="EMBL/GenBank/DDBJ databases">
        <title>The genomes of Aspergillus section Nigri reveals drivers in fungal speciation.</title>
        <authorList>
            <consortium name="DOE Joint Genome Institute"/>
            <person name="Vesth T.C."/>
            <person name="Nybo J."/>
            <person name="Theobald S."/>
            <person name="Brandl J."/>
            <person name="Frisvad J.C."/>
            <person name="Nielsen K.F."/>
            <person name="Lyhne E.K."/>
            <person name="Kogle M.E."/>
            <person name="Kuo A."/>
            <person name="Riley R."/>
            <person name="Clum A."/>
            <person name="Nolan M."/>
            <person name="Lipzen A."/>
            <person name="Salamov A."/>
            <person name="Henrissat B."/>
            <person name="Wiebenga A."/>
            <person name="De vries R.P."/>
            <person name="Grigoriev I.V."/>
            <person name="Mortensen U.H."/>
            <person name="Andersen M.R."/>
            <person name="Baker S.E."/>
        </authorList>
    </citation>
    <scope>NUCLEOTIDE SEQUENCE [LARGE SCALE GENOMIC DNA]</scope>
    <source>
        <strain evidence="2 3">CBS 121593</strain>
    </source>
</reference>
<dbReference type="Pfam" id="PF08240">
    <property type="entry name" value="ADH_N"/>
    <property type="match status" value="1"/>
</dbReference>
<gene>
    <name evidence="2" type="ORF">BO80DRAFT_466901</name>
</gene>
<sequence>MTSMPDKMMKQWIVQGTNGAESLHLREVPMPVPGDYEVLVKFHAASLNYRDIMITTGTYLWTARDGIVPGSDAAGTIHTTGPKVTRFTRGTRVSPIFHLTHLYGRFREQNFTSSLGATHDGIFQEYAIFNEQSCVEIPSHLSFREAATLPCAGVTAWNALYGGPRALKPGDTVLTQGTGGVSVFAVQFAKMGGAEVISTTSSEEKGEKLRRLGADKVILYTEDEKWGETAKRVSHRGRGADFIVEIGGAGTMGQSGKAVAIDGQIAVVGRRAERGFSRDGDGDGEGGTHSTSVSTIRRVLVGSRQLQEEMNVAMEVNGLRPVVDERGFGFGELREAFRYFETGRHFGKVVVDFE</sequence>
<dbReference type="EMBL" id="KZ824453">
    <property type="protein sequence ID" value="RAK98451.1"/>
    <property type="molecule type" value="Genomic_DNA"/>
</dbReference>
<feature type="domain" description="Enoyl reductase (ER)" evidence="1">
    <location>
        <begin position="19"/>
        <end position="351"/>
    </location>
</feature>
<dbReference type="GeneID" id="37227675"/>
<dbReference type="Proteomes" id="UP000249402">
    <property type="component" value="Unassembled WGS sequence"/>
</dbReference>
<proteinExistence type="predicted"/>
<dbReference type="Pfam" id="PF00107">
    <property type="entry name" value="ADH_zinc_N"/>
    <property type="match status" value="1"/>
</dbReference>
<dbReference type="PANTHER" id="PTHR45033:SF2">
    <property type="entry name" value="ZINC-TYPE ALCOHOL DEHYDROGENASE-LIKE PROTEIN C1773.06C"/>
    <property type="match status" value="1"/>
</dbReference>
<dbReference type="RefSeq" id="XP_025572779.1">
    <property type="nucleotide sequence ID" value="XM_025722810.1"/>
</dbReference>
<dbReference type="AlphaFoldDB" id="A0A395GS95"/>
<dbReference type="InterPro" id="IPR036291">
    <property type="entry name" value="NAD(P)-bd_dom_sf"/>
</dbReference>
<dbReference type="InterPro" id="IPR011032">
    <property type="entry name" value="GroES-like_sf"/>
</dbReference>
<dbReference type="InterPro" id="IPR013149">
    <property type="entry name" value="ADH-like_C"/>
</dbReference>
<dbReference type="PANTHER" id="PTHR45033">
    <property type="match status" value="1"/>
</dbReference>
<organism evidence="2 3">
    <name type="scientific">Aspergillus ibericus CBS 121593</name>
    <dbReference type="NCBI Taxonomy" id="1448316"/>
    <lineage>
        <taxon>Eukaryota</taxon>
        <taxon>Fungi</taxon>
        <taxon>Dikarya</taxon>
        <taxon>Ascomycota</taxon>
        <taxon>Pezizomycotina</taxon>
        <taxon>Eurotiomycetes</taxon>
        <taxon>Eurotiomycetidae</taxon>
        <taxon>Eurotiales</taxon>
        <taxon>Aspergillaceae</taxon>
        <taxon>Aspergillus</taxon>
        <taxon>Aspergillus subgen. Circumdati</taxon>
    </lineage>
</organism>
<dbReference type="InterPro" id="IPR013154">
    <property type="entry name" value="ADH-like_N"/>
</dbReference>
<dbReference type="VEuPathDB" id="FungiDB:BO80DRAFT_466901"/>
<evidence type="ECO:0000313" key="3">
    <source>
        <dbReference type="Proteomes" id="UP000249402"/>
    </source>
</evidence>
<dbReference type="Gene3D" id="3.40.50.720">
    <property type="entry name" value="NAD(P)-binding Rossmann-like Domain"/>
    <property type="match status" value="1"/>
</dbReference>
<dbReference type="STRING" id="1448316.A0A395GS95"/>
<dbReference type="InterPro" id="IPR052711">
    <property type="entry name" value="Zinc_ADH-like"/>
</dbReference>
<dbReference type="SUPFAM" id="SSF50129">
    <property type="entry name" value="GroES-like"/>
    <property type="match status" value="1"/>
</dbReference>
<evidence type="ECO:0000313" key="2">
    <source>
        <dbReference type="EMBL" id="RAK98451.1"/>
    </source>
</evidence>
<accession>A0A395GS95</accession>